<dbReference type="PANTHER" id="PTHR34982">
    <property type="entry name" value="YOP PROTEINS TRANSLOCATION PROTEIN L"/>
    <property type="match status" value="1"/>
</dbReference>
<dbReference type="GO" id="GO:0003774">
    <property type="term" value="F:cytoskeletal motor activity"/>
    <property type="evidence" value="ECO:0007669"/>
    <property type="project" value="InterPro"/>
</dbReference>
<comment type="caution">
    <text evidence="11">The sequence shown here is derived from an EMBL/GenBank/DDBJ whole genome shotgun (WGS) entry which is preliminary data.</text>
</comment>
<dbReference type="GO" id="GO:0071973">
    <property type="term" value="P:bacterial-type flagellum-dependent cell motility"/>
    <property type="evidence" value="ECO:0007669"/>
    <property type="project" value="InterPro"/>
</dbReference>
<keyword evidence="11" id="KW-0282">Flagellum</keyword>
<evidence type="ECO:0000256" key="6">
    <source>
        <dbReference type="ARBA" id="ARBA00022490"/>
    </source>
</evidence>
<dbReference type="AlphaFoldDB" id="A0A4R6EFM1"/>
<dbReference type="OrthoDB" id="6397640at2"/>
<evidence type="ECO:0000313" key="12">
    <source>
        <dbReference type="Proteomes" id="UP000295129"/>
    </source>
</evidence>
<evidence type="ECO:0000256" key="5">
    <source>
        <dbReference type="ARBA" id="ARBA00022448"/>
    </source>
</evidence>
<evidence type="ECO:0000256" key="1">
    <source>
        <dbReference type="ARBA" id="ARBA00003041"/>
    </source>
</evidence>
<comment type="similarity">
    <text evidence="3">Belongs to the FliH family.</text>
</comment>
<dbReference type="NCBIfam" id="NF009925">
    <property type="entry name" value="PRK13386.1"/>
    <property type="match status" value="1"/>
</dbReference>
<dbReference type="PRINTS" id="PR01003">
    <property type="entry name" value="FLGFLIH"/>
</dbReference>
<keyword evidence="8" id="KW-0653">Protein transport</keyword>
<gene>
    <name evidence="11" type="ORF">C7389_101480</name>
</gene>
<dbReference type="GO" id="GO:0044781">
    <property type="term" value="P:bacterial-type flagellum organization"/>
    <property type="evidence" value="ECO:0007669"/>
    <property type="project" value="UniProtKB-KW"/>
</dbReference>
<dbReference type="EMBL" id="SNVV01000001">
    <property type="protein sequence ID" value="TDN57096.1"/>
    <property type="molecule type" value="Genomic_DNA"/>
</dbReference>
<evidence type="ECO:0000313" key="11">
    <source>
        <dbReference type="EMBL" id="TDN57096.1"/>
    </source>
</evidence>
<dbReference type="GO" id="GO:0009288">
    <property type="term" value="C:bacterial-type flagellum"/>
    <property type="evidence" value="ECO:0007669"/>
    <property type="project" value="InterPro"/>
</dbReference>
<dbReference type="GO" id="GO:0015031">
    <property type="term" value="P:protein transport"/>
    <property type="evidence" value="ECO:0007669"/>
    <property type="project" value="UniProtKB-KW"/>
</dbReference>
<feature type="domain" description="Flagellar assembly protein FliH/Type III secretion system HrpE" evidence="10">
    <location>
        <begin position="87"/>
        <end position="207"/>
    </location>
</feature>
<keyword evidence="11" id="KW-0969">Cilium</keyword>
<dbReference type="RefSeq" id="WP_133587964.1">
    <property type="nucleotide sequence ID" value="NZ_SNVV01000001.1"/>
</dbReference>
<keyword evidence="6" id="KW-0963">Cytoplasm</keyword>
<evidence type="ECO:0000259" key="10">
    <source>
        <dbReference type="Pfam" id="PF02108"/>
    </source>
</evidence>
<evidence type="ECO:0000256" key="9">
    <source>
        <dbReference type="ARBA" id="ARBA00023225"/>
    </source>
</evidence>
<keyword evidence="7" id="KW-1005">Bacterial flagellum biogenesis</keyword>
<name>A0A4R6EFM1_9RHOO</name>
<evidence type="ECO:0000256" key="7">
    <source>
        <dbReference type="ARBA" id="ARBA00022795"/>
    </source>
</evidence>
<keyword evidence="12" id="KW-1185">Reference proteome</keyword>
<organism evidence="11 12">
    <name type="scientific">Azoarcus indigens</name>
    <dbReference type="NCBI Taxonomy" id="29545"/>
    <lineage>
        <taxon>Bacteria</taxon>
        <taxon>Pseudomonadati</taxon>
        <taxon>Pseudomonadota</taxon>
        <taxon>Betaproteobacteria</taxon>
        <taxon>Rhodocyclales</taxon>
        <taxon>Zoogloeaceae</taxon>
        <taxon>Azoarcus</taxon>
    </lineage>
</organism>
<reference evidence="11 12" key="1">
    <citation type="submission" date="2019-03" db="EMBL/GenBank/DDBJ databases">
        <title>Genomic Encyclopedia of Type Strains, Phase IV (KMG-IV): sequencing the most valuable type-strain genomes for metagenomic binning, comparative biology and taxonomic classification.</title>
        <authorList>
            <person name="Goeker M."/>
        </authorList>
    </citation>
    <scope>NUCLEOTIDE SEQUENCE [LARGE SCALE GENOMIC DNA]</scope>
    <source>
        <strain evidence="11 12">DSM 12121</strain>
    </source>
</reference>
<dbReference type="PANTHER" id="PTHR34982:SF1">
    <property type="entry name" value="FLAGELLAR ASSEMBLY PROTEIN FLIH"/>
    <property type="match status" value="1"/>
</dbReference>
<keyword evidence="5" id="KW-0813">Transport</keyword>
<dbReference type="Proteomes" id="UP000295129">
    <property type="component" value="Unassembled WGS sequence"/>
</dbReference>
<protein>
    <recommendedName>
        <fullName evidence="4">Flagellar assembly protein FliH</fullName>
    </recommendedName>
</protein>
<keyword evidence="11" id="KW-0966">Cell projection</keyword>
<dbReference type="Pfam" id="PF02108">
    <property type="entry name" value="FliH"/>
    <property type="match status" value="1"/>
</dbReference>
<keyword evidence="9" id="KW-1006">Bacterial flagellum protein export</keyword>
<dbReference type="InterPro" id="IPR000563">
    <property type="entry name" value="Flag_FliH"/>
</dbReference>
<evidence type="ECO:0000256" key="3">
    <source>
        <dbReference type="ARBA" id="ARBA00006602"/>
    </source>
</evidence>
<sequence length="228" mass="24908">MKGYRLHRFPPLSQLGSSAAPGGSVADIQAALAEGFQQGMERGYREGHGSGLAQGLEEGRAQGREEGLRSGRDEAMRAVRADFERLAAPLEAMLESLRHLQADYQSALRKEVVELVGKVARQVIRCELALQPVQMLALVDETLATMPPAREGVEVFLNPEELLRIKELDPERAARWQLIADPRLEPGECRIKADGREADAGCRQRLAACMEQVSSQLLPASEDGEVAA</sequence>
<comment type="function">
    <text evidence="1">Needed for flagellar regrowth and assembly.</text>
</comment>
<comment type="subcellular location">
    <subcellularLocation>
        <location evidence="2">Cytoplasm</location>
    </subcellularLocation>
</comment>
<accession>A0A4R6EFM1</accession>
<dbReference type="InterPro" id="IPR018035">
    <property type="entry name" value="Flagellar_FliH/T3SS_HrpE"/>
</dbReference>
<evidence type="ECO:0000256" key="8">
    <source>
        <dbReference type="ARBA" id="ARBA00022927"/>
    </source>
</evidence>
<dbReference type="InterPro" id="IPR051472">
    <property type="entry name" value="T3SS_Stator/FliH"/>
</dbReference>
<evidence type="ECO:0000256" key="2">
    <source>
        <dbReference type="ARBA" id="ARBA00004496"/>
    </source>
</evidence>
<proteinExistence type="inferred from homology"/>
<evidence type="ECO:0000256" key="4">
    <source>
        <dbReference type="ARBA" id="ARBA00016507"/>
    </source>
</evidence>
<dbReference type="GO" id="GO:0005829">
    <property type="term" value="C:cytosol"/>
    <property type="evidence" value="ECO:0007669"/>
    <property type="project" value="TreeGrafter"/>
</dbReference>